<accession>A0A8J3WCR2</accession>
<protein>
    <submittedName>
        <fullName evidence="1">Uncharacterized protein</fullName>
    </submittedName>
</protein>
<dbReference type="EMBL" id="BOOI01000012">
    <property type="protein sequence ID" value="GIH83146.1"/>
    <property type="molecule type" value="Genomic_DNA"/>
</dbReference>
<evidence type="ECO:0000313" key="2">
    <source>
        <dbReference type="Proteomes" id="UP000655044"/>
    </source>
</evidence>
<comment type="caution">
    <text evidence="1">The sequence shown here is derived from an EMBL/GenBank/DDBJ whole genome shotgun (WGS) entry which is preliminary data.</text>
</comment>
<sequence length="189" mass="20857">MPPGHQHEMPLEMARRRPIFALELLALGLRATADGYHDARLESVELNERLPAEYLADSVISLQGPDGNRRFLIVEVQRAWDNRKVWSWAAYVGGLMGRHHCAVILIVICFTKAVAARYDRPIAPPDSCMLLCPIVVGPDQFPLPGCAEDVLASPEVAVLSAITHPDDLDIVTTGSNSSPGRSVRNWRRS</sequence>
<organism evidence="1 2">
    <name type="scientific">Planobispora rosea</name>
    <dbReference type="NCBI Taxonomy" id="35762"/>
    <lineage>
        <taxon>Bacteria</taxon>
        <taxon>Bacillati</taxon>
        <taxon>Actinomycetota</taxon>
        <taxon>Actinomycetes</taxon>
        <taxon>Streptosporangiales</taxon>
        <taxon>Streptosporangiaceae</taxon>
        <taxon>Planobispora</taxon>
    </lineage>
</organism>
<name>A0A8J3WCR2_PLARO</name>
<gene>
    <name evidence="1" type="ORF">Pro02_15540</name>
</gene>
<dbReference type="AlphaFoldDB" id="A0A8J3WCR2"/>
<dbReference type="Proteomes" id="UP000655044">
    <property type="component" value="Unassembled WGS sequence"/>
</dbReference>
<reference evidence="1" key="1">
    <citation type="submission" date="2021-01" db="EMBL/GenBank/DDBJ databases">
        <title>Whole genome shotgun sequence of Planobispora rosea NBRC 15558.</title>
        <authorList>
            <person name="Komaki H."/>
            <person name="Tamura T."/>
        </authorList>
    </citation>
    <scope>NUCLEOTIDE SEQUENCE</scope>
    <source>
        <strain evidence="1">NBRC 15558</strain>
    </source>
</reference>
<evidence type="ECO:0000313" key="1">
    <source>
        <dbReference type="EMBL" id="GIH83146.1"/>
    </source>
</evidence>
<keyword evidence="2" id="KW-1185">Reference proteome</keyword>
<proteinExistence type="predicted"/>